<organism evidence="9 10">
    <name type="scientific">Thermocrispum agreste</name>
    <dbReference type="NCBI Taxonomy" id="37925"/>
    <lineage>
        <taxon>Bacteria</taxon>
        <taxon>Bacillati</taxon>
        <taxon>Actinomycetota</taxon>
        <taxon>Actinomycetes</taxon>
        <taxon>Pseudonocardiales</taxon>
        <taxon>Pseudonocardiaceae</taxon>
        <taxon>Thermocrispum</taxon>
    </lineage>
</organism>
<evidence type="ECO:0000256" key="1">
    <source>
        <dbReference type="ARBA" id="ARBA00000085"/>
    </source>
</evidence>
<feature type="domain" description="Histidine kinase/HSP90-like ATPase" evidence="8">
    <location>
        <begin position="281"/>
        <end position="372"/>
    </location>
</feature>
<feature type="transmembrane region" description="Helical" evidence="7">
    <location>
        <begin position="56"/>
        <end position="78"/>
    </location>
</feature>
<keyword evidence="5" id="KW-0902">Two-component regulatory system</keyword>
<evidence type="ECO:0000256" key="4">
    <source>
        <dbReference type="ARBA" id="ARBA00022777"/>
    </source>
</evidence>
<protein>
    <recommendedName>
        <fullName evidence="2">histidine kinase</fullName>
        <ecNumber evidence="2">2.7.13.3</ecNumber>
    </recommendedName>
</protein>
<proteinExistence type="predicted"/>
<dbReference type="InterPro" id="IPR003594">
    <property type="entry name" value="HATPase_dom"/>
</dbReference>
<dbReference type="GO" id="GO:0000160">
    <property type="term" value="P:phosphorelay signal transduction system"/>
    <property type="evidence" value="ECO:0007669"/>
    <property type="project" value="UniProtKB-KW"/>
</dbReference>
<accession>A0ABD6FDQ8</accession>
<keyword evidence="7" id="KW-0812">Transmembrane</keyword>
<dbReference type="Pfam" id="PF02518">
    <property type="entry name" value="HATPase_c"/>
    <property type="match status" value="1"/>
</dbReference>
<keyword evidence="6" id="KW-0175">Coiled coil</keyword>
<gene>
    <name evidence="9" type="ORF">DIU77_008105</name>
</gene>
<dbReference type="InterPro" id="IPR036890">
    <property type="entry name" value="HATPase_C_sf"/>
</dbReference>
<evidence type="ECO:0000256" key="5">
    <source>
        <dbReference type="ARBA" id="ARBA00023012"/>
    </source>
</evidence>
<dbReference type="PANTHER" id="PTHR24421">
    <property type="entry name" value="NITRATE/NITRITE SENSOR PROTEIN NARX-RELATED"/>
    <property type="match status" value="1"/>
</dbReference>
<feature type="coiled-coil region" evidence="6">
    <location>
        <begin position="150"/>
        <end position="177"/>
    </location>
</feature>
<keyword evidence="3" id="KW-0808">Transferase</keyword>
<dbReference type="CDD" id="cd16917">
    <property type="entry name" value="HATPase_UhpB-NarQ-NarX-like"/>
    <property type="match status" value="1"/>
</dbReference>
<keyword evidence="4" id="KW-0418">Kinase</keyword>
<evidence type="ECO:0000259" key="8">
    <source>
        <dbReference type="Pfam" id="PF02518"/>
    </source>
</evidence>
<evidence type="ECO:0000256" key="6">
    <source>
        <dbReference type="SAM" id="Coils"/>
    </source>
</evidence>
<sequence>CDVPAAVMAVLATVVVEAVAAVAHPASTMAGAEAITVLVQLPAAVLVGLRKRRPLWLVAATFLGTVALLVLTLAGVAADRFPGDAVTVFVPVITPVAVYAAAAYPASPRRAVPMLAALFLVASRPWDPHPAVVTVAAVVVGLPAVLGLYVAARRRLIAELIERAEHAEREQAMLAERARADERARLAEEMHEVVTERVRQMLAGAERLPGEPARHMIDAGRQVLAELADLVAALRADLPGEQAAATVSSLEQLAEESAAVGLPVELVHDGDIGDLSPAVHRTVHRVVQESLTNVRKHAPGARTQVRVSRHGGRVRVVVRNSPPASRGGDAELAATGSGLGLRGLRHRVELVGGTVRAGREPDGGFAVDAVLPDFVPAPTGGGLA</sequence>
<dbReference type="Proteomes" id="UP000249324">
    <property type="component" value="Unassembled WGS sequence"/>
</dbReference>
<feature type="transmembrane region" description="Helical" evidence="7">
    <location>
        <begin position="132"/>
        <end position="152"/>
    </location>
</feature>
<comment type="catalytic activity">
    <reaction evidence="1">
        <text>ATP + protein L-histidine = ADP + protein N-phospho-L-histidine.</text>
        <dbReference type="EC" id="2.7.13.3"/>
    </reaction>
</comment>
<comment type="caution">
    <text evidence="9">The sequence shown here is derived from an EMBL/GenBank/DDBJ whole genome shotgun (WGS) entry which is preliminary data.</text>
</comment>
<keyword evidence="7" id="KW-1133">Transmembrane helix</keyword>
<evidence type="ECO:0000313" key="9">
    <source>
        <dbReference type="EMBL" id="MFO7192190.1"/>
    </source>
</evidence>
<dbReference type="InterPro" id="IPR050482">
    <property type="entry name" value="Sensor_HK_TwoCompSys"/>
</dbReference>
<dbReference type="EMBL" id="QGUI02000079">
    <property type="protein sequence ID" value="MFO7192190.1"/>
    <property type="molecule type" value="Genomic_DNA"/>
</dbReference>
<evidence type="ECO:0000256" key="2">
    <source>
        <dbReference type="ARBA" id="ARBA00012438"/>
    </source>
</evidence>
<name>A0ABD6FDQ8_9PSEU</name>
<feature type="transmembrane region" description="Helical" evidence="7">
    <location>
        <begin position="30"/>
        <end position="49"/>
    </location>
</feature>
<feature type="non-terminal residue" evidence="9">
    <location>
        <position position="1"/>
    </location>
</feature>
<dbReference type="EC" id="2.7.13.3" evidence="2"/>
<keyword evidence="7" id="KW-0472">Membrane</keyword>
<reference evidence="9 10" key="1">
    <citation type="journal article" date="2021" name="BMC Genomics">
        <title>Genome-resolved metagenome and metatranscriptome analyses of thermophilic composting reveal key bacterial players and their metabolic interactions.</title>
        <authorList>
            <person name="Braga L.P.P."/>
            <person name="Pereira R.V."/>
            <person name="Martins L.F."/>
            <person name="Moura L.M.S."/>
            <person name="Sanchez F.B."/>
            <person name="Patane J.S.L."/>
            <person name="da Silva A.M."/>
            <person name="Setubal J.C."/>
        </authorList>
    </citation>
    <scope>NUCLEOTIDE SEQUENCE [LARGE SCALE GENOMIC DNA]</scope>
    <source>
        <strain evidence="9">ZC4RG45</strain>
    </source>
</reference>
<dbReference type="GO" id="GO:0004673">
    <property type="term" value="F:protein histidine kinase activity"/>
    <property type="evidence" value="ECO:0007669"/>
    <property type="project" value="UniProtKB-EC"/>
</dbReference>
<evidence type="ECO:0000256" key="7">
    <source>
        <dbReference type="SAM" id="Phobius"/>
    </source>
</evidence>
<dbReference type="PANTHER" id="PTHR24421:SF10">
    <property type="entry name" value="NITRATE_NITRITE SENSOR PROTEIN NARQ"/>
    <property type="match status" value="1"/>
</dbReference>
<dbReference type="SUPFAM" id="SSF55874">
    <property type="entry name" value="ATPase domain of HSP90 chaperone/DNA topoisomerase II/histidine kinase"/>
    <property type="match status" value="1"/>
</dbReference>
<dbReference type="AlphaFoldDB" id="A0ABD6FDQ8"/>
<evidence type="ECO:0000256" key="3">
    <source>
        <dbReference type="ARBA" id="ARBA00022679"/>
    </source>
</evidence>
<evidence type="ECO:0000313" key="10">
    <source>
        <dbReference type="Proteomes" id="UP000249324"/>
    </source>
</evidence>
<feature type="transmembrane region" description="Helical" evidence="7">
    <location>
        <begin position="84"/>
        <end position="104"/>
    </location>
</feature>
<dbReference type="Gene3D" id="3.30.565.10">
    <property type="entry name" value="Histidine kinase-like ATPase, C-terminal domain"/>
    <property type="match status" value="1"/>
</dbReference>